<reference evidence="2 3" key="1">
    <citation type="submission" date="2014-11" db="EMBL/GenBank/DDBJ databases">
        <authorList>
            <person name="Aslett M.A."/>
            <person name="De Silva N."/>
        </authorList>
    </citation>
    <scope>NUCLEOTIDE SEQUENCE [LARGE SCALE GENOMIC DNA]</scope>
    <source>
        <strain evidence="2 3">ATCC9714</strain>
        <plasmid evidence="2 3">pCS1</plasmid>
    </source>
</reference>
<sequence length="101" mass="11650">MKFIIMINVILGILSIFLGYQIKFKKKSSFINNYNSKSITDKKSYLNWIGCLELTIGSLILLITLVGYIIKSVLFIAFMDVLLIVILIFLLVLIDRKYIIK</sequence>
<keyword evidence="3" id="KW-1185">Reference proteome</keyword>
<evidence type="ECO:0000313" key="2">
    <source>
        <dbReference type="EMBL" id="CEJ75525.1"/>
    </source>
</evidence>
<keyword evidence="1" id="KW-1133">Transmembrane helix</keyword>
<evidence type="ECO:0000313" key="3">
    <source>
        <dbReference type="Proteomes" id="UP000032811"/>
    </source>
</evidence>
<evidence type="ECO:0000256" key="1">
    <source>
        <dbReference type="SAM" id="Phobius"/>
    </source>
</evidence>
<dbReference type="EMBL" id="LN679999">
    <property type="protein sequence ID" value="CEJ75525.1"/>
    <property type="molecule type" value="Genomic_DNA"/>
</dbReference>
<dbReference type="Proteomes" id="UP000032811">
    <property type="component" value="Plasmid pCS1"/>
</dbReference>
<geneLocation type="plasmid" evidence="2 3">
    <name>pCS1</name>
</geneLocation>
<proteinExistence type="predicted"/>
<organism evidence="2 3">
    <name type="scientific">Paraclostridium sordellii</name>
    <name type="common">Clostridium sordellii</name>
    <dbReference type="NCBI Taxonomy" id="1505"/>
    <lineage>
        <taxon>Bacteria</taxon>
        <taxon>Bacillati</taxon>
        <taxon>Bacillota</taxon>
        <taxon>Clostridia</taxon>
        <taxon>Peptostreptococcales</taxon>
        <taxon>Peptostreptococcaceae</taxon>
        <taxon>Paraclostridium</taxon>
    </lineage>
</organism>
<feature type="transmembrane region" description="Helical" evidence="1">
    <location>
        <begin position="6"/>
        <end position="24"/>
    </location>
</feature>
<accession>A0ABP1Y1A8</accession>
<dbReference type="GeneID" id="97539251"/>
<keyword evidence="2" id="KW-0614">Plasmid</keyword>
<keyword evidence="1" id="KW-0812">Transmembrane</keyword>
<keyword evidence="1" id="KW-0472">Membrane</keyword>
<dbReference type="Pfam" id="PF12650">
    <property type="entry name" value="DUF3784"/>
    <property type="match status" value="1"/>
</dbReference>
<gene>
    <name evidence="2" type="ORF">ATCC9714PCS11_00661</name>
</gene>
<feature type="transmembrane region" description="Helical" evidence="1">
    <location>
        <begin position="45"/>
        <end position="69"/>
    </location>
</feature>
<protein>
    <submittedName>
        <fullName evidence="2">Membrane protein</fullName>
    </submittedName>
</protein>
<feature type="transmembrane region" description="Helical" evidence="1">
    <location>
        <begin position="75"/>
        <end position="94"/>
    </location>
</feature>
<dbReference type="RefSeq" id="WP_021121661.1">
    <property type="nucleotide sequence ID" value="NZ_CDNJ01000026.1"/>
</dbReference>
<dbReference type="InterPro" id="IPR017259">
    <property type="entry name" value="UCP037672"/>
</dbReference>
<name>A0ABP1Y1A8_PARSO</name>